<sequence>MEKILTIVIPTYNMQDYLRRCLDSLIVPEEQMKHLEVLVVNDGSKDNSSAIAHEYQDKYPDTFRVIDKENGNYGSCVNRGLKEAAGKYIKILDADDWFDKNTFTLYLEKLNGIEADLIITDYNFVSNKGRKNPVCYHFPINKILSFSKICTSDEFVALEMHAVTYLRENLISMNYHQTEGISYTDQEWMFEPMAMVNRVMYIPLNIYQYLLGREGQTVTLEARIKNISQVISIQEKSLNIFKKYRDSENPASVYLAKRLVLRCKYIYDPDILLGKFTQKNLIVSYDEQLKANFPDIYQESNDCMVLSSKMPYHYLRVWRKGKGGLKMVCFKILWTVRTFLRYLK</sequence>
<dbReference type="SUPFAM" id="SSF53448">
    <property type="entry name" value="Nucleotide-diphospho-sugar transferases"/>
    <property type="match status" value="1"/>
</dbReference>
<accession>A0AA92TN41</accession>
<gene>
    <name evidence="2" type="ORF">DWX90_03520</name>
</gene>
<dbReference type="CDD" id="cd00761">
    <property type="entry name" value="Glyco_tranf_GTA_type"/>
    <property type="match status" value="1"/>
</dbReference>
<dbReference type="AlphaFoldDB" id="A0AA92TN41"/>
<protein>
    <submittedName>
        <fullName evidence="2">Glycosyltransferase family 2 protein</fullName>
    </submittedName>
</protein>
<organism evidence="2 3">
    <name type="scientific">Segatella copri</name>
    <dbReference type="NCBI Taxonomy" id="165179"/>
    <lineage>
        <taxon>Bacteria</taxon>
        <taxon>Pseudomonadati</taxon>
        <taxon>Bacteroidota</taxon>
        <taxon>Bacteroidia</taxon>
        <taxon>Bacteroidales</taxon>
        <taxon>Prevotellaceae</taxon>
        <taxon>Segatella</taxon>
    </lineage>
</organism>
<dbReference type="InterPro" id="IPR001173">
    <property type="entry name" value="Glyco_trans_2-like"/>
</dbReference>
<dbReference type="PANTHER" id="PTHR22916">
    <property type="entry name" value="GLYCOSYLTRANSFERASE"/>
    <property type="match status" value="1"/>
</dbReference>
<dbReference type="Proteomes" id="UP000286113">
    <property type="component" value="Unassembled WGS sequence"/>
</dbReference>
<comment type="caution">
    <text evidence="2">The sequence shown here is derived from an EMBL/GenBank/DDBJ whole genome shotgun (WGS) entry which is preliminary data.</text>
</comment>
<evidence type="ECO:0000259" key="1">
    <source>
        <dbReference type="Pfam" id="PF00535"/>
    </source>
</evidence>
<feature type="domain" description="Glycosyltransferase 2-like" evidence="1">
    <location>
        <begin position="6"/>
        <end position="138"/>
    </location>
</feature>
<dbReference type="PANTHER" id="PTHR22916:SF3">
    <property type="entry name" value="UDP-GLCNAC:BETAGAL BETA-1,3-N-ACETYLGLUCOSAMINYLTRANSFERASE-LIKE PROTEIN 1"/>
    <property type="match status" value="1"/>
</dbReference>
<dbReference type="InterPro" id="IPR029044">
    <property type="entry name" value="Nucleotide-diphossugar_trans"/>
</dbReference>
<evidence type="ECO:0000313" key="3">
    <source>
        <dbReference type="Proteomes" id="UP000286113"/>
    </source>
</evidence>
<reference evidence="2 3" key="1">
    <citation type="submission" date="2018-08" db="EMBL/GenBank/DDBJ databases">
        <title>A genome reference for cultivated species of the human gut microbiota.</title>
        <authorList>
            <person name="Zou Y."/>
            <person name="Xue W."/>
            <person name="Luo G."/>
        </authorList>
    </citation>
    <scope>NUCLEOTIDE SEQUENCE [LARGE SCALE GENOMIC DNA]</scope>
    <source>
        <strain evidence="2 3">AF22-1</strain>
    </source>
</reference>
<dbReference type="GO" id="GO:0016758">
    <property type="term" value="F:hexosyltransferase activity"/>
    <property type="evidence" value="ECO:0007669"/>
    <property type="project" value="UniProtKB-ARBA"/>
</dbReference>
<dbReference type="Gene3D" id="3.90.550.10">
    <property type="entry name" value="Spore Coat Polysaccharide Biosynthesis Protein SpsA, Chain A"/>
    <property type="match status" value="1"/>
</dbReference>
<dbReference type="Pfam" id="PF00535">
    <property type="entry name" value="Glycos_transf_2"/>
    <property type="match status" value="1"/>
</dbReference>
<evidence type="ECO:0000313" key="2">
    <source>
        <dbReference type="EMBL" id="RGS48263.1"/>
    </source>
</evidence>
<dbReference type="EMBL" id="QRVN01000004">
    <property type="protein sequence ID" value="RGS48263.1"/>
    <property type="molecule type" value="Genomic_DNA"/>
</dbReference>
<name>A0AA92TN41_9BACT</name>
<proteinExistence type="predicted"/>